<dbReference type="EMBL" id="HADY01017882">
    <property type="protein sequence ID" value="SBP56367.1"/>
    <property type="molecule type" value="Transcribed_RNA"/>
</dbReference>
<organism evidence="1">
    <name type="scientific">Nothobranchius furzeri</name>
    <name type="common">Turquoise killifish</name>
    <dbReference type="NCBI Taxonomy" id="105023"/>
    <lineage>
        <taxon>Eukaryota</taxon>
        <taxon>Metazoa</taxon>
        <taxon>Chordata</taxon>
        <taxon>Craniata</taxon>
        <taxon>Vertebrata</taxon>
        <taxon>Euteleostomi</taxon>
        <taxon>Actinopterygii</taxon>
        <taxon>Neopterygii</taxon>
        <taxon>Teleostei</taxon>
        <taxon>Neoteleostei</taxon>
        <taxon>Acanthomorphata</taxon>
        <taxon>Ovalentaria</taxon>
        <taxon>Atherinomorphae</taxon>
        <taxon>Cyprinodontiformes</taxon>
        <taxon>Nothobranchiidae</taxon>
        <taxon>Nothobranchius</taxon>
    </lineage>
</organism>
<proteinExistence type="predicted"/>
<accession>A0A1A8AME1</accession>
<protein>
    <submittedName>
        <fullName evidence="1">Uncharacterized protein</fullName>
    </submittedName>
</protein>
<name>A0A1A8AME1_NOTFU</name>
<dbReference type="AlphaFoldDB" id="A0A1A8AME1"/>
<reference evidence="1" key="2">
    <citation type="submission" date="2016-06" db="EMBL/GenBank/DDBJ databases">
        <title>The genome of a short-lived fish provides insights into sex chromosome evolution and the genetic control of aging.</title>
        <authorList>
            <person name="Reichwald K."/>
            <person name="Felder M."/>
            <person name="Petzold A."/>
            <person name="Koch P."/>
            <person name="Groth M."/>
            <person name="Platzer M."/>
        </authorList>
    </citation>
    <scope>NUCLEOTIDE SEQUENCE</scope>
    <source>
        <tissue evidence="1">Brain</tissue>
    </source>
</reference>
<sequence length="43" mass="5092">MVRIIMKTIMMMMLFCGIFLTNEVLTITRPDLIFQQLDRADLD</sequence>
<reference evidence="1" key="1">
    <citation type="submission" date="2016-05" db="EMBL/GenBank/DDBJ databases">
        <authorList>
            <person name="Lavstsen T."/>
            <person name="Jespersen J.S."/>
        </authorList>
    </citation>
    <scope>NUCLEOTIDE SEQUENCE</scope>
    <source>
        <tissue evidence="1">Brain</tissue>
    </source>
</reference>
<gene>
    <name evidence="1" type="primary">X975_20894</name>
</gene>
<evidence type="ECO:0000313" key="1">
    <source>
        <dbReference type="EMBL" id="SBP56367.1"/>
    </source>
</evidence>